<accession>A0ABR1XU23</accession>
<protein>
    <submittedName>
        <fullName evidence="2">Uncharacterized protein</fullName>
    </submittedName>
</protein>
<organism evidence="2 3">
    <name type="scientific">Phyllosticta citrichinensis</name>
    <dbReference type="NCBI Taxonomy" id="1130410"/>
    <lineage>
        <taxon>Eukaryota</taxon>
        <taxon>Fungi</taxon>
        <taxon>Dikarya</taxon>
        <taxon>Ascomycota</taxon>
        <taxon>Pezizomycotina</taxon>
        <taxon>Dothideomycetes</taxon>
        <taxon>Dothideomycetes incertae sedis</taxon>
        <taxon>Botryosphaeriales</taxon>
        <taxon>Phyllostictaceae</taxon>
        <taxon>Phyllosticta</taxon>
    </lineage>
</organism>
<comment type="caution">
    <text evidence="2">The sequence shown here is derived from an EMBL/GenBank/DDBJ whole genome shotgun (WGS) entry which is preliminary data.</text>
</comment>
<keyword evidence="3" id="KW-1185">Reference proteome</keyword>
<dbReference type="Proteomes" id="UP001456524">
    <property type="component" value="Unassembled WGS sequence"/>
</dbReference>
<dbReference type="EMBL" id="JBBWUH010000005">
    <property type="protein sequence ID" value="KAK8166705.1"/>
    <property type="molecule type" value="Genomic_DNA"/>
</dbReference>
<feature type="compositionally biased region" description="Basic and acidic residues" evidence="1">
    <location>
        <begin position="281"/>
        <end position="291"/>
    </location>
</feature>
<gene>
    <name evidence="2" type="ORF">IWX90DRAFT_220612</name>
</gene>
<reference evidence="2 3" key="1">
    <citation type="journal article" date="2022" name="G3 (Bethesda)">
        <title>Enemy or ally: a genomic approach to elucidate the lifestyle of Phyllosticta citrichinaensis.</title>
        <authorList>
            <person name="Buijs V.A."/>
            <person name="Groenewald J.Z."/>
            <person name="Haridas S."/>
            <person name="LaButti K.M."/>
            <person name="Lipzen A."/>
            <person name="Martin F.M."/>
            <person name="Barry K."/>
            <person name="Grigoriev I.V."/>
            <person name="Crous P.W."/>
            <person name="Seidl M.F."/>
        </authorList>
    </citation>
    <scope>NUCLEOTIDE SEQUENCE [LARGE SCALE GENOMIC DNA]</scope>
    <source>
        <strain evidence="2 3">CBS 129764</strain>
    </source>
</reference>
<evidence type="ECO:0000313" key="2">
    <source>
        <dbReference type="EMBL" id="KAK8166705.1"/>
    </source>
</evidence>
<proteinExistence type="predicted"/>
<evidence type="ECO:0000256" key="1">
    <source>
        <dbReference type="SAM" id="MobiDB-lite"/>
    </source>
</evidence>
<name>A0ABR1XU23_9PEZI</name>
<evidence type="ECO:0000313" key="3">
    <source>
        <dbReference type="Proteomes" id="UP001456524"/>
    </source>
</evidence>
<sequence>MSGHVASQVSKRSVACAPRARRVVLVRLRKRHVMAETRRPPPSVSLLPLLTLPSLFFSLSNNTPSPSPLNPWPTPGCSAKPVQAPWQRQVACFFSRLPRCSTQFGGSDVLLNYRGQLRSGGRAKVAKKANALHYLSDFLRAKMPNDVCDARSTLFFGSPPNDKGWAVLLLASAGAKACCRHGRRAGQKNGGAARVRPYVCISTLTCATEEVRGHALLQDGTRRQSVMNVWSPAVIQTSLTSLLPSSPHVKHDQRARLKQSRLQGGQPKWQWRVKQHVVVRHGESRGKEARRVSSSRARPLPNHAASSSARHTRQQVNKFKRRRVVGCTSGLLRGRRSA</sequence>
<feature type="region of interest" description="Disordered" evidence="1">
    <location>
        <begin position="281"/>
        <end position="317"/>
    </location>
</feature>